<accession>A0A240BZY2</accession>
<dbReference type="Proteomes" id="UP000652995">
    <property type="component" value="Unassembled WGS sequence"/>
</dbReference>
<evidence type="ECO:0000313" key="4">
    <source>
        <dbReference type="Proteomes" id="UP000243706"/>
    </source>
</evidence>
<evidence type="ECO:0000313" key="3">
    <source>
        <dbReference type="EMBL" id="SNW01059.1"/>
    </source>
</evidence>
<keyword evidence="1" id="KW-1133">Transmembrane helix</keyword>
<sequence>MLYIKYKGLFLVGILLFIAMFYFKVGLGDSIFRPLGYLAAGLIIGRALAYKEK</sequence>
<reference evidence="2" key="1">
    <citation type="journal article" date="2014" name="Int. J. Syst. Evol. Microbiol.">
        <title>Complete genome of a new Firmicutes species belonging to the dominant human colonic microbiota ('Ruminococcus bicirculans') reveals two chromosomes and a selective capacity to utilize plant glucans.</title>
        <authorList>
            <consortium name="NISC Comparative Sequencing Program"/>
            <person name="Wegmann U."/>
            <person name="Louis P."/>
            <person name="Goesmann A."/>
            <person name="Henrissat B."/>
            <person name="Duncan S.H."/>
            <person name="Flint H.J."/>
        </authorList>
    </citation>
    <scope>NUCLEOTIDE SEQUENCE</scope>
    <source>
        <strain evidence="2">CCM 4175</strain>
    </source>
</reference>
<name>A0A240BZY2_9STAP</name>
<organism evidence="3 4">
    <name type="scientific">Staphylococcus muscae</name>
    <dbReference type="NCBI Taxonomy" id="1294"/>
    <lineage>
        <taxon>Bacteria</taxon>
        <taxon>Bacillati</taxon>
        <taxon>Bacillota</taxon>
        <taxon>Bacilli</taxon>
        <taxon>Bacillales</taxon>
        <taxon>Staphylococcaceae</taxon>
        <taxon>Staphylococcus</taxon>
    </lineage>
</organism>
<dbReference type="EMBL" id="BMCB01000007">
    <property type="protein sequence ID" value="GGA91146.1"/>
    <property type="molecule type" value="Genomic_DNA"/>
</dbReference>
<reference evidence="2" key="4">
    <citation type="submission" date="2024-05" db="EMBL/GenBank/DDBJ databases">
        <authorList>
            <person name="Sun Q."/>
            <person name="Sedlacek I."/>
        </authorList>
    </citation>
    <scope>NUCLEOTIDE SEQUENCE</scope>
    <source>
        <strain evidence="2">CCM 4175</strain>
    </source>
</reference>
<dbReference type="EMBL" id="LT906464">
    <property type="protein sequence ID" value="SNW01059.1"/>
    <property type="molecule type" value="Genomic_DNA"/>
</dbReference>
<dbReference type="AlphaFoldDB" id="A0A240BZY2"/>
<keyword evidence="1" id="KW-0472">Membrane</keyword>
<protein>
    <submittedName>
        <fullName evidence="3">Uncharacterized protein</fullName>
    </submittedName>
</protein>
<feature type="transmembrane region" description="Helical" evidence="1">
    <location>
        <begin position="7"/>
        <end position="25"/>
    </location>
</feature>
<reference evidence="3 4" key="2">
    <citation type="submission" date="2017-06" db="EMBL/GenBank/DDBJ databases">
        <authorList>
            <consortium name="Pathogen Informatics"/>
        </authorList>
    </citation>
    <scope>NUCLEOTIDE SEQUENCE [LARGE SCALE GENOMIC DNA]</scope>
    <source>
        <strain evidence="3 4">NCTC13833</strain>
    </source>
</reference>
<evidence type="ECO:0000256" key="1">
    <source>
        <dbReference type="SAM" id="Phobius"/>
    </source>
</evidence>
<keyword evidence="1" id="KW-0812">Transmembrane</keyword>
<dbReference type="Proteomes" id="UP000243706">
    <property type="component" value="Chromosome 1"/>
</dbReference>
<feature type="transmembrane region" description="Helical" evidence="1">
    <location>
        <begin position="31"/>
        <end position="49"/>
    </location>
</feature>
<evidence type="ECO:0000313" key="2">
    <source>
        <dbReference type="EMBL" id="GGA91146.1"/>
    </source>
</evidence>
<proteinExistence type="predicted"/>
<evidence type="ECO:0000313" key="5">
    <source>
        <dbReference type="Proteomes" id="UP000652995"/>
    </source>
</evidence>
<reference evidence="5" key="3">
    <citation type="journal article" date="2019" name="Int. J. Syst. Evol. Microbiol.">
        <title>The Global Catalogue of Microorganisms (GCM) 10K type strain sequencing project: providing services to taxonomists for standard genome sequencing and annotation.</title>
        <authorList>
            <consortium name="The Broad Institute Genomics Platform"/>
            <consortium name="The Broad Institute Genome Sequencing Center for Infectious Disease"/>
            <person name="Wu L."/>
            <person name="Ma J."/>
        </authorList>
    </citation>
    <scope>NUCLEOTIDE SEQUENCE [LARGE SCALE GENOMIC DNA]</scope>
    <source>
        <strain evidence="5">CCM 4175</strain>
    </source>
</reference>
<keyword evidence="5" id="KW-1185">Reference proteome</keyword>
<gene>
    <name evidence="2" type="ORF">GCM10007183_14180</name>
    <name evidence="3" type="ORF">SAMEA4412661_00608</name>
</gene>
<dbReference type="RefSeq" id="WP_157728671.1">
    <property type="nucleotide sequence ID" value="NZ_BMCB01000007.1"/>
</dbReference>